<evidence type="ECO:0000313" key="2">
    <source>
        <dbReference type="EMBL" id="SNX72338.1"/>
    </source>
</evidence>
<dbReference type="AlphaFoldDB" id="A0A285CZ45"/>
<proteinExistence type="predicted"/>
<protein>
    <submittedName>
        <fullName evidence="2">Lipopolysaccharide export system protein LptC</fullName>
    </submittedName>
</protein>
<dbReference type="Proteomes" id="UP000219467">
    <property type="component" value="Unassembled WGS sequence"/>
</dbReference>
<keyword evidence="1" id="KW-0472">Membrane</keyword>
<dbReference type="InterPro" id="IPR010664">
    <property type="entry name" value="LipoPS_assembly_LptC-rel"/>
</dbReference>
<dbReference type="Pfam" id="PF06835">
    <property type="entry name" value="LptC"/>
    <property type="match status" value="1"/>
</dbReference>
<sequence length="203" mass="20980">MAARHDNLHSRLVAWLKVILPLAALVVLSTLFLVSRTIDPSDAIPLAGVDVEDRAREPRMTAPTWAGLTDDGAALTVTAAEARPGQGGDSAPSATGLRARLETPDGSAADLVAATGRLDDAARLLHLGGGVVIDTTSGYHITSDAMTASLDQTDVKSDTALAATGPLGQIEAGSMRLTESPDKPGTYLLGFGGNVKLIYDPKQ</sequence>
<dbReference type="EMBL" id="OAOQ01000012">
    <property type="protein sequence ID" value="SNX72338.1"/>
    <property type="molecule type" value="Genomic_DNA"/>
</dbReference>
<reference evidence="3" key="1">
    <citation type="submission" date="2017-08" db="EMBL/GenBank/DDBJ databases">
        <authorList>
            <person name="Varghese N."/>
            <person name="Submissions S."/>
        </authorList>
    </citation>
    <scope>NUCLEOTIDE SEQUENCE [LARGE SCALE GENOMIC DNA]</scope>
    <source>
        <strain evidence="3">JA234</strain>
    </source>
</reference>
<keyword evidence="1" id="KW-1133">Transmembrane helix</keyword>
<name>A0A285CZ45_9RHOB</name>
<gene>
    <name evidence="2" type="ORF">SAMN05878503_11237</name>
</gene>
<dbReference type="RefSeq" id="WP_097031040.1">
    <property type="nucleotide sequence ID" value="NZ_OAOQ01000012.1"/>
</dbReference>
<accession>A0A285CZ45</accession>
<organism evidence="2 3">
    <name type="scientific">Cereibacter ovatus</name>
    <dbReference type="NCBI Taxonomy" id="439529"/>
    <lineage>
        <taxon>Bacteria</taxon>
        <taxon>Pseudomonadati</taxon>
        <taxon>Pseudomonadota</taxon>
        <taxon>Alphaproteobacteria</taxon>
        <taxon>Rhodobacterales</taxon>
        <taxon>Paracoccaceae</taxon>
        <taxon>Cereibacter</taxon>
    </lineage>
</organism>
<keyword evidence="1" id="KW-0812">Transmembrane</keyword>
<evidence type="ECO:0000313" key="3">
    <source>
        <dbReference type="Proteomes" id="UP000219467"/>
    </source>
</evidence>
<dbReference type="OrthoDB" id="7871110at2"/>
<evidence type="ECO:0000256" key="1">
    <source>
        <dbReference type="SAM" id="Phobius"/>
    </source>
</evidence>
<keyword evidence="3" id="KW-1185">Reference proteome</keyword>
<feature type="transmembrane region" description="Helical" evidence="1">
    <location>
        <begin position="12"/>
        <end position="34"/>
    </location>
</feature>